<dbReference type="InterPro" id="IPR036761">
    <property type="entry name" value="TTHA0802/YceI-like_sf"/>
</dbReference>
<protein>
    <submittedName>
        <fullName evidence="3">Polyisoprenoid-binding protein YceI</fullName>
    </submittedName>
</protein>
<dbReference type="RefSeq" id="WP_113875778.1">
    <property type="nucleotide sequence ID" value="NZ_QNRF01000015.1"/>
</dbReference>
<dbReference type="AlphaFoldDB" id="A0A366CV97"/>
<proteinExistence type="predicted"/>
<feature type="signal peptide" evidence="1">
    <location>
        <begin position="1"/>
        <end position="18"/>
    </location>
</feature>
<dbReference type="InterPro" id="IPR007372">
    <property type="entry name" value="Lipid/polyisoprenoid-bd_YceI"/>
</dbReference>
<dbReference type="PANTHER" id="PTHR34406:SF1">
    <property type="entry name" value="PROTEIN YCEI"/>
    <property type="match status" value="1"/>
</dbReference>
<comment type="caution">
    <text evidence="3">The sequence shown here is derived from an EMBL/GenBank/DDBJ whole genome shotgun (WGS) entry which is preliminary data.</text>
</comment>
<evidence type="ECO:0000256" key="1">
    <source>
        <dbReference type="SAM" id="SignalP"/>
    </source>
</evidence>
<dbReference type="SMART" id="SM00867">
    <property type="entry name" value="YceI"/>
    <property type="match status" value="1"/>
</dbReference>
<organism evidence="3 4">
    <name type="scientific">Marinomonas aquiplantarum</name>
    <dbReference type="NCBI Taxonomy" id="491951"/>
    <lineage>
        <taxon>Bacteria</taxon>
        <taxon>Pseudomonadati</taxon>
        <taxon>Pseudomonadota</taxon>
        <taxon>Gammaproteobacteria</taxon>
        <taxon>Oceanospirillales</taxon>
        <taxon>Oceanospirillaceae</taxon>
        <taxon>Marinomonas</taxon>
    </lineage>
</organism>
<dbReference type="PANTHER" id="PTHR34406">
    <property type="entry name" value="PROTEIN YCEI"/>
    <property type="match status" value="1"/>
</dbReference>
<dbReference type="Pfam" id="PF04264">
    <property type="entry name" value="YceI"/>
    <property type="match status" value="1"/>
</dbReference>
<keyword evidence="1" id="KW-0732">Signal</keyword>
<evidence type="ECO:0000259" key="2">
    <source>
        <dbReference type="SMART" id="SM00867"/>
    </source>
</evidence>
<sequence>MKALAISALALASSLSFAADYKVDTAHSAVIFKIGHLGVSTTVGRFDEFSGDFSYADDGKSGSATLTIQADSVDTNHDARDKHLRSPDFLDVKQFPTLTFTSKQFDGNTLTGDLTLHGVTKSVTFDVEKVGEGKDPWGGYRSGFEATTTINRSDFGITYFIPGVTDATEIEVYVEGIRQ</sequence>
<dbReference type="Gene3D" id="2.40.128.110">
    <property type="entry name" value="Lipid/polyisoprenoid-binding, YceI-like"/>
    <property type="match status" value="1"/>
</dbReference>
<keyword evidence="4" id="KW-1185">Reference proteome</keyword>
<reference evidence="3 4" key="1">
    <citation type="submission" date="2018-06" db="EMBL/GenBank/DDBJ databases">
        <title>Genomic Encyclopedia of Type Strains, Phase III (KMG-III): the genomes of soil and plant-associated and newly described type strains.</title>
        <authorList>
            <person name="Whitman W."/>
        </authorList>
    </citation>
    <scope>NUCLEOTIDE SEQUENCE [LARGE SCALE GENOMIC DNA]</scope>
    <source>
        <strain evidence="3 4">CECT 7732</strain>
    </source>
</reference>
<dbReference type="OrthoDB" id="9811006at2"/>
<dbReference type="Proteomes" id="UP000252086">
    <property type="component" value="Unassembled WGS sequence"/>
</dbReference>
<dbReference type="SUPFAM" id="SSF101874">
    <property type="entry name" value="YceI-like"/>
    <property type="match status" value="1"/>
</dbReference>
<evidence type="ECO:0000313" key="4">
    <source>
        <dbReference type="Proteomes" id="UP000252086"/>
    </source>
</evidence>
<dbReference type="EMBL" id="QNRF01000015">
    <property type="protein sequence ID" value="RBO78487.1"/>
    <property type="molecule type" value="Genomic_DNA"/>
</dbReference>
<accession>A0A366CV97</accession>
<feature type="domain" description="Lipid/polyisoprenoid-binding YceI-like" evidence="2">
    <location>
        <begin position="20"/>
        <end position="177"/>
    </location>
</feature>
<feature type="chain" id="PRO_5017034419" evidence="1">
    <location>
        <begin position="19"/>
        <end position="179"/>
    </location>
</feature>
<gene>
    <name evidence="3" type="ORF">DFP76_11517</name>
</gene>
<evidence type="ECO:0000313" key="3">
    <source>
        <dbReference type="EMBL" id="RBO78487.1"/>
    </source>
</evidence>
<name>A0A366CV97_9GAMM</name>